<gene>
    <name evidence="1" type="ORF">WA026_002058</name>
</gene>
<name>A0AAW1US13_9CUCU</name>
<evidence type="ECO:0000313" key="1">
    <source>
        <dbReference type="EMBL" id="KAK9883860.1"/>
    </source>
</evidence>
<dbReference type="AlphaFoldDB" id="A0AAW1US13"/>
<proteinExistence type="predicted"/>
<keyword evidence="2" id="KW-1185">Reference proteome</keyword>
<sequence>METTLKQCCDMAPMLALKKSNIIPTVPLANAELNVEKEDTINTVIQYDRKRYGATSLTHATHNSFMVHWPASSFSMILMKKGEADQFKGKTLDEINLNSEENLMDTANYVENETNEITHTENVQMDFETDLLNEEPYTMLPK</sequence>
<comment type="caution">
    <text evidence="1">The sequence shown here is derived from an EMBL/GenBank/DDBJ whole genome shotgun (WGS) entry which is preliminary data.</text>
</comment>
<dbReference type="EMBL" id="JARQZJ010000091">
    <property type="protein sequence ID" value="KAK9883860.1"/>
    <property type="molecule type" value="Genomic_DNA"/>
</dbReference>
<accession>A0AAW1US13</accession>
<evidence type="ECO:0000313" key="2">
    <source>
        <dbReference type="Proteomes" id="UP001431783"/>
    </source>
</evidence>
<protein>
    <submittedName>
        <fullName evidence="1">Uncharacterized protein</fullName>
    </submittedName>
</protein>
<dbReference type="Proteomes" id="UP001431783">
    <property type="component" value="Unassembled WGS sequence"/>
</dbReference>
<organism evidence="1 2">
    <name type="scientific">Henosepilachna vigintioctopunctata</name>
    <dbReference type="NCBI Taxonomy" id="420089"/>
    <lineage>
        <taxon>Eukaryota</taxon>
        <taxon>Metazoa</taxon>
        <taxon>Ecdysozoa</taxon>
        <taxon>Arthropoda</taxon>
        <taxon>Hexapoda</taxon>
        <taxon>Insecta</taxon>
        <taxon>Pterygota</taxon>
        <taxon>Neoptera</taxon>
        <taxon>Endopterygota</taxon>
        <taxon>Coleoptera</taxon>
        <taxon>Polyphaga</taxon>
        <taxon>Cucujiformia</taxon>
        <taxon>Coccinelloidea</taxon>
        <taxon>Coccinellidae</taxon>
        <taxon>Epilachninae</taxon>
        <taxon>Epilachnini</taxon>
        <taxon>Henosepilachna</taxon>
    </lineage>
</organism>
<reference evidence="1 2" key="1">
    <citation type="submission" date="2023-03" db="EMBL/GenBank/DDBJ databases">
        <title>Genome insight into feeding habits of ladybird beetles.</title>
        <authorList>
            <person name="Li H.-S."/>
            <person name="Huang Y.-H."/>
            <person name="Pang H."/>
        </authorList>
    </citation>
    <scope>NUCLEOTIDE SEQUENCE [LARGE SCALE GENOMIC DNA]</scope>
    <source>
        <strain evidence="1">SYSU_2023b</strain>
        <tissue evidence="1">Whole body</tissue>
    </source>
</reference>